<organism evidence="2 3">
    <name type="scientific">Diplodia intermedia</name>
    <dbReference type="NCBI Taxonomy" id="856260"/>
    <lineage>
        <taxon>Eukaryota</taxon>
        <taxon>Fungi</taxon>
        <taxon>Dikarya</taxon>
        <taxon>Ascomycota</taxon>
        <taxon>Pezizomycotina</taxon>
        <taxon>Dothideomycetes</taxon>
        <taxon>Dothideomycetes incertae sedis</taxon>
        <taxon>Botryosphaeriales</taxon>
        <taxon>Botryosphaeriaceae</taxon>
        <taxon>Diplodia</taxon>
    </lineage>
</organism>
<comment type="caution">
    <text evidence="2">The sequence shown here is derived from an EMBL/GenBank/DDBJ whole genome shotgun (WGS) entry which is preliminary data.</text>
</comment>
<dbReference type="EMBL" id="JAKEKT020000007">
    <property type="protein sequence ID" value="KAL1649205.1"/>
    <property type="molecule type" value="Genomic_DNA"/>
</dbReference>
<feature type="transmembrane region" description="Helical" evidence="1">
    <location>
        <begin position="121"/>
        <end position="143"/>
    </location>
</feature>
<name>A0ABR3U1E6_9PEZI</name>
<evidence type="ECO:0000313" key="2">
    <source>
        <dbReference type="EMBL" id="KAL1649205.1"/>
    </source>
</evidence>
<evidence type="ECO:0000256" key="1">
    <source>
        <dbReference type="SAM" id="Phobius"/>
    </source>
</evidence>
<feature type="transmembrane region" description="Helical" evidence="1">
    <location>
        <begin position="81"/>
        <end position="109"/>
    </location>
</feature>
<keyword evidence="3" id="KW-1185">Reference proteome</keyword>
<keyword evidence="1" id="KW-1133">Transmembrane helix</keyword>
<evidence type="ECO:0000313" key="3">
    <source>
        <dbReference type="Proteomes" id="UP001521184"/>
    </source>
</evidence>
<keyword evidence="1" id="KW-0472">Membrane</keyword>
<sequence>MFFWNASNLRTANLFVLANTLSQLLYITTRLPALRTPSTPSLLTHAVAKTFAGIGVLDLLHNTSAAYFRGNMSPPPALRALTAVGFGAAGAASDAIFGVCLVYDLAALAVGQAAAPGGDAAWARLLGACAVGTAVVVGLANWLRPRYTDGKEDYVRVRDEVEEDV</sequence>
<proteinExistence type="predicted"/>
<reference evidence="2 3" key="1">
    <citation type="journal article" date="2023" name="Plant Dis.">
        <title>First Report of Diplodia intermedia Causing Canker and Dieback Diseases on Apple Trees in Canada.</title>
        <authorList>
            <person name="Ellouze W."/>
            <person name="Ilyukhin E."/>
            <person name="Sulman M."/>
            <person name="Ali S."/>
        </authorList>
    </citation>
    <scope>NUCLEOTIDE SEQUENCE [LARGE SCALE GENOMIC DNA]</scope>
    <source>
        <strain evidence="2 3">M45-28</strain>
    </source>
</reference>
<dbReference type="Proteomes" id="UP001521184">
    <property type="component" value="Unassembled WGS sequence"/>
</dbReference>
<gene>
    <name evidence="2" type="ORF">SLS58_001779</name>
</gene>
<protein>
    <submittedName>
        <fullName evidence="2">Uncharacterized protein</fullName>
    </submittedName>
</protein>
<accession>A0ABR3U1E6</accession>
<keyword evidence="1" id="KW-0812">Transmembrane</keyword>